<evidence type="ECO:0000313" key="2">
    <source>
        <dbReference type="EMBL" id="MBI1756985.1"/>
    </source>
</evidence>
<sequence length="145" mass="16577">MASNRYYNEEEAEQILKLAAANQGIQGPLSRERLIETAAELGISPQAVEAAEQQFALRQTHDAEMREFVNVQRRGFYSDFTTYLIVNGFFVGQQLLRHGNLGWTAYMLGGWGIGIAFHARSTFDRNSIGFRRAFDQWKARQKARE</sequence>
<gene>
    <name evidence="2" type="ORF">HYR64_07760</name>
</gene>
<evidence type="ECO:0000259" key="1">
    <source>
        <dbReference type="Pfam" id="PF13239"/>
    </source>
</evidence>
<name>A0A931LYA5_FIMGI</name>
<feature type="domain" description="2TM" evidence="1">
    <location>
        <begin position="72"/>
        <end position="143"/>
    </location>
</feature>
<dbReference type="Pfam" id="PF13239">
    <property type="entry name" value="2TM"/>
    <property type="match status" value="1"/>
</dbReference>
<comment type="caution">
    <text evidence="2">The sequence shown here is derived from an EMBL/GenBank/DDBJ whole genome shotgun (WGS) entry which is preliminary data.</text>
</comment>
<accession>A0A931LYA5</accession>
<organism evidence="2 3">
    <name type="scientific">Fimbriimonas ginsengisoli</name>
    <dbReference type="NCBI Taxonomy" id="1005039"/>
    <lineage>
        <taxon>Bacteria</taxon>
        <taxon>Bacillati</taxon>
        <taxon>Armatimonadota</taxon>
        <taxon>Fimbriimonadia</taxon>
        <taxon>Fimbriimonadales</taxon>
        <taxon>Fimbriimonadaceae</taxon>
        <taxon>Fimbriimonas</taxon>
    </lineage>
</organism>
<proteinExistence type="predicted"/>
<dbReference type="InterPro" id="IPR025698">
    <property type="entry name" value="2TM_dom"/>
</dbReference>
<dbReference type="EMBL" id="JACOSL010000047">
    <property type="protein sequence ID" value="MBI1756985.1"/>
    <property type="molecule type" value="Genomic_DNA"/>
</dbReference>
<reference evidence="2" key="1">
    <citation type="submission" date="2020-07" db="EMBL/GenBank/DDBJ databases">
        <title>Huge and variable diversity of episymbiotic CPR bacteria and DPANN archaea in groundwater ecosystems.</title>
        <authorList>
            <person name="He C.Y."/>
            <person name="Keren R."/>
            <person name="Whittaker M."/>
            <person name="Farag I.F."/>
            <person name="Doudna J."/>
            <person name="Cate J.H.D."/>
            <person name="Banfield J.F."/>
        </authorList>
    </citation>
    <scope>NUCLEOTIDE SEQUENCE</scope>
    <source>
        <strain evidence="2">NC_groundwater_17_Pr7_B-0.1um_64_12</strain>
    </source>
</reference>
<protein>
    <submittedName>
        <fullName evidence="2">2TM domain-containing protein</fullName>
    </submittedName>
</protein>
<dbReference type="AlphaFoldDB" id="A0A931LYA5"/>
<dbReference type="Proteomes" id="UP000727962">
    <property type="component" value="Unassembled WGS sequence"/>
</dbReference>
<evidence type="ECO:0000313" key="3">
    <source>
        <dbReference type="Proteomes" id="UP000727962"/>
    </source>
</evidence>